<dbReference type="RefSeq" id="WP_151666733.1">
    <property type="nucleotide sequence ID" value="NZ_WBVO01000002.1"/>
</dbReference>
<dbReference type="InterPro" id="IPR036852">
    <property type="entry name" value="Peptidase_S8/S53_dom_sf"/>
</dbReference>
<dbReference type="OrthoDB" id="9792152at2"/>
<dbReference type="Proteomes" id="UP000468650">
    <property type="component" value="Unassembled WGS sequence"/>
</dbReference>
<dbReference type="InterPro" id="IPR000209">
    <property type="entry name" value="Peptidase_S8/S53_dom"/>
</dbReference>
<dbReference type="Gene3D" id="2.60.120.380">
    <property type="match status" value="1"/>
</dbReference>
<keyword evidence="1" id="KW-0732">Signal</keyword>
<dbReference type="GO" id="GO:0006508">
    <property type="term" value="P:proteolysis"/>
    <property type="evidence" value="ECO:0007669"/>
    <property type="project" value="InterPro"/>
</dbReference>
<evidence type="ECO:0000313" key="4">
    <source>
        <dbReference type="Proteomes" id="UP000468650"/>
    </source>
</evidence>
<evidence type="ECO:0000256" key="1">
    <source>
        <dbReference type="SAM" id="SignalP"/>
    </source>
</evidence>
<dbReference type="SUPFAM" id="SSF49785">
    <property type="entry name" value="Galactose-binding domain-like"/>
    <property type="match status" value="1"/>
</dbReference>
<dbReference type="SUPFAM" id="SSF52743">
    <property type="entry name" value="Subtilisin-like"/>
    <property type="match status" value="1"/>
</dbReference>
<evidence type="ECO:0000259" key="2">
    <source>
        <dbReference type="Pfam" id="PF00082"/>
    </source>
</evidence>
<dbReference type="AlphaFoldDB" id="A0A6N6RIA8"/>
<organism evidence="3 4">
    <name type="scientific">Phaeocystidibacter luteus</name>
    <dbReference type="NCBI Taxonomy" id="911197"/>
    <lineage>
        <taxon>Bacteria</taxon>
        <taxon>Pseudomonadati</taxon>
        <taxon>Bacteroidota</taxon>
        <taxon>Flavobacteriia</taxon>
        <taxon>Flavobacteriales</taxon>
        <taxon>Phaeocystidibacteraceae</taxon>
        <taxon>Phaeocystidibacter</taxon>
    </lineage>
</organism>
<evidence type="ECO:0000313" key="3">
    <source>
        <dbReference type="EMBL" id="KAB2814065.1"/>
    </source>
</evidence>
<dbReference type="Pfam" id="PF00082">
    <property type="entry name" value="Peptidase_S8"/>
    <property type="match status" value="1"/>
</dbReference>
<dbReference type="EMBL" id="WBVO01000002">
    <property type="protein sequence ID" value="KAB2814065.1"/>
    <property type="molecule type" value="Genomic_DNA"/>
</dbReference>
<feature type="chain" id="PRO_5026944071" evidence="1">
    <location>
        <begin position="21"/>
        <end position="1005"/>
    </location>
</feature>
<feature type="signal peptide" evidence="1">
    <location>
        <begin position="1"/>
        <end position="20"/>
    </location>
</feature>
<gene>
    <name evidence="3" type="ORF">F8C67_05125</name>
</gene>
<proteinExistence type="predicted"/>
<protein>
    <submittedName>
        <fullName evidence="3">S8 family serine peptidase</fullName>
    </submittedName>
</protein>
<sequence length="1005" mass="108483">MQLRYNLLLLWGLCSPFLFGQQKQTTSQLETVQVNQLRSGGSVGVDLKGSGVRIGMWEAALGSAYLPDTSLSDLSAVSAQQGTGTSSHATTVAKILASQGNAVPSEQGVAPSAQVFAYTYDYPHTTLGAEIGSAIEEYNLLISNHSYAEGNGWVNDTFWSGVIDMSETEDYKFGYYGNESRMLDSIMEVYPYHLAVKAVANERGQSNGGTPFTVYSSSSYNIVSRSSPVPEQDGGADGYDGLSRDATPKNALCIGAVNNISGGFSLISDISFLNSSSAYGPTDDARVKPDLVAPGQLTAGTAYTSYATPVVSGLAALMQELYRSENGRWMKSSTAKALLIHTADAGTSDGSPLPTMGWGIPNAVSAANHVLNADGNQRMIEGELENGATKTFRFYLDGSSDFRATLVWTDPVGTSPALDFNSSDLDDSVAILVHDLDIEFWQESGPSMLAQPWKLSAANPGNSAWRGDNNVDNVERIDYPSASISAGWYTIRLSHDGSLSKTQEFSLLISDAGGITFSAGSWNTAPSSWGSDVFVRITDVSNVARISDDVTISFLEMEPATDLQINEANSVTISGEALLKSNSTGTAQIAGPITGLICRQSYISGSADWRSLSSPLKTTVGEWAEELSHVRWSGTTTPSVYSWDASNVQWNALSQSDSMNKIGAVSLYMGSNSHSQFTILPFTKTTRGRPVERHITLSLEVDDDVSSSDDHKGWNFIGHPYLASIDWQGLDVSQTTGSFYIWNQAESDFATSDGTNFTLGGRRYIPSGQGFWVYCPSGSAGTLLMDSAAVSVSIDQELTKSITPQLRVSWYMSDGRVEDVVLLLERGAKLEFDIWEDIPLRDGGDPSRAELFWGELNEPCAIARVPSDSGVIALNVAPGSSGLDSVIVDIENAETKTFYWEVDTAVFPLDGVPLSVWQNGGKIFLHWNSSRIALEENAPDGRFIYFEDAIFWTEDAAVDVSIYDMNGAEVDSLKWMGADWKSIDLAPGTYVLRSNEGHVVKFVVL</sequence>
<dbReference type="InterPro" id="IPR008979">
    <property type="entry name" value="Galactose-bd-like_sf"/>
</dbReference>
<reference evidence="3 4" key="1">
    <citation type="submission" date="2019-09" db="EMBL/GenBank/DDBJ databases">
        <title>Genomes of family Cryomorphaceae.</title>
        <authorList>
            <person name="Bowman J.P."/>
        </authorList>
    </citation>
    <scope>NUCLEOTIDE SEQUENCE [LARGE SCALE GENOMIC DNA]</scope>
    <source>
        <strain evidence="3 4">LMG 25704</strain>
    </source>
</reference>
<accession>A0A6N6RIA8</accession>
<name>A0A6N6RIA8_9FLAO</name>
<dbReference type="GO" id="GO:0004252">
    <property type="term" value="F:serine-type endopeptidase activity"/>
    <property type="evidence" value="ECO:0007669"/>
    <property type="project" value="InterPro"/>
</dbReference>
<dbReference type="Gene3D" id="3.40.50.200">
    <property type="entry name" value="Peptidase S8/S53 domain"/>
    <property type="match status" value="1"/>
</dbReference>
<comment type="caution">
    <text evidence="3">The sequence shown here is derived from an EMBL/GenBank/DDBJ whole genome shotgun (WGS) entry which is preliminary data.</text>
</comment>
<keyword evidence="4" id="KW-1185">Reference proteome</keyword>
<feature type="domain" description="Peptidase S8/S53" evidence="2">
    <location>
        <begin position="80"/>
        <end position="359"/>
    </location>
</feature>